<evidence type="ECO:0000256" key="3">
    <source>
        <dbReference type="ARBA" id="ARBA00022741"/>
    </source>
</evidence>
<comment type="caution">
    <text evidence="6">The sequence shown here is derived from an EMBL/GenBank/DDBJ whole genome shotgun (WGS) entry which is preliminary data.</text>
</comment>
<evidence type="ECO:0000259" key="5">
    <source>
        <dbReference type="PROSITE" id="PS50893"/>
    </source>
</evidence>
<dbReference type="InterPro" id="IPR003439">
    <property type="entry name" value="ABC_transporter-like_ATP-bd"/>
</dbReference>
<organism evidence="6 7">
    <name type="scientific">Nocardia carnea</name>
    <dbReference type="NCBI Taxonomy" id="37328"/>
    <lineage>
        <taxon>Bacteria</taxon>
        <taxon>Bacillati</taxon>
        <taxon>Actinomycetota</taxon>
        <taxon>Actinomycetes</taxon>
        <taxon>Mycobacteriales</taxon>
        <taxon>Nocardiaceae</taxon>
        <taxon>Nocardia</taxon>
    </lineage>
</organism>
<dbReference type="PROSITE" id="PS50893">
    <property type="entry name" value="ABC_TRANSPORTER_2"/>
    <property type="match status" value="2"/>
</dbReference>
<dbReference type="InterPro" id="IPR050319">
    <property type="entry name" value="ABC_transp_ATP-bind"/>
</dbReference>
<dbReference type="PANTHER" id="PTHR43776">
    <property type="entry name" value="TRANSPORT ATP-BINDING PROTEIN"/>
    <property type="match status" value="1"/>
</dbReference>
<dbReference type="EMBL" id="JBIRUQ010000001">
    <property type="protein sequence ID" value="MFI1460549.1"/>
    <property type="molecule type" value="Genomic_DNA"/>
</dbReference>
<keyword evidence="2" id="KW-0813">Transport</keyword>
<dbReference type="InterPro" id="IPR017871">
    <property type="entry name" value="ABC_transporter-like_CS"/>
</dbReference>
<dbReference type="RefSeq" id="WP_033242510.1">
    <property type="nucleotide sequence ID" value="NZ_JBIRUQ010000001.1"/>
</dbReference>
<sequence>MIVVEGLTVRLGQRTLVGPISFTARPGEIVALVGESGSGKTTTGLAVLGEFPGDSVVVGTVESDLGRVGYLPQHSGPALTPSRRVGSVLREVAAVRGTGDIAAAVAHAVARAHFDPALLRRFPHQLSGGQQQRAVLALALIGDPECLVVDEPTTGQDPGHRDLLAAELESLRDDGTAIILLSHDLSLVRRLADYTLVLRRGDVVEQGRTVWTDPREPYTRQLFRAGSMEIPAGRSASAAADSPVLRVEGLSARYGRGGVPVLQDLDLRLERGSTLTVRGPSGAGKSTLARCLAGLHEPFAGELRLAEKVTPWAARFRSRADRSRLQYVFQDARAAFDPFRPIGAQAIRPAVNLRGENPSATANSLADIAGEVGIRPECFARRAAQLSGGELQRAALARALLVHPDILVCDEITTGLDAVTREAVLDLLERRVRDGMALILITHEDRVARRFADRVLALGAVDDADSAIEAQEGALSG</sequence>
<dbReference type="Pfam" id="PF00005">
    <property type="entry name" value="ABC_tran"/>
    <property type="match status" value="2"/>
</dbReference>
<evidence type="ECO:0000256" key="1">
    <source>
        <dbReference type="ARBA" id="ARBA00005417"/>
    </source>
</evidence>
<dbReference type="PANTHER" id="PTHR43776:SF7">
    <property type="entry name" value="D,D-DIPEPTIDE TRANSPORT ATP-BINDING PROTEIN DDPF-RELATED"/>
    <property type="match status" value="1"/>
</dbReference>
<name>A0ABW7TLQ9_9NOCA</name>
<dbReference type="InterPro" id="IPR027417">
    <property type="entry name" value="P-loop_NTPase"/>
</dbReference>
<dbReference type="InterPro" id="IPR003593">
    <property type="entry name" value="AAA+_ATPase"/>
</dbReference>
<dbReference type="SUPFAM" id="SSF52540">
    <property type="entry name" value="P-loop containing nucleoside triphosphate hydrolases"/>
    <property type="match status" value="2"/>
</dbReference>
<proteinExistence type="inferred from homology"/>
<evidence type="ECO:0000256" key="4">
    <source>
        <dbReference type="ARBA" id="ARBA00022840"/>
    </source>
</evidence>
<dbReference type="Gene3D" id="3.40.50.300">
    <property type="entry name" value="P-loop containing nucleotide triphosphate hydrolases"/>
    <property type="match status" value="2"/>
</dbReference>
<accession>A0ABW7TLQ9</accession>
<keyword evidence="7" id="KW-1185">Reference proteome</keyword>
<comment type="similarity">
    <text evidence="1">Belongs to the ABC transporter superfamily.</text>
</comment>
<dbReference type="Proteomes" id="UP001611263">
    <property type="component" value="Unassembled WGS sequence"/>
</dbReference>
<keyword evidence="4 6" id="KW-0067">ATP-binding</keyword>
<evidence type="ECO:0000256" key="2">
    <source>
        <dbReference type="ARBA" id="ARBA00022448"/>
    </source>
</evidence>
<keyword evidence="3" id="KW-0547">Nucleotide-binding</keyword>
<dbReference type="GeneID" id="93504988"/>
<evidence type="ECO:0000313" key="6">
    <source>
        <dbReference type="EMBL" id="MFI1460549.1"/>
    </source>
</evidence>
<feature type="domain" description="ABC transporter" evidence="5">
    <location>
        <begin position="245"/>
        <end position="477"/>
    </location>
</feature>
<dbReference type="SMART" id="SM00382">
    <property type="entry name" value="AAA"/>
    <property type="match status" value="2"/>
</dbReference>
<feature type="domain" description="ABC transporter" evidence="5">
    <location>
        <begin position="2"/>
        <end position="225"/>
    </location>
</feature>
<evidence type="ECO:0000313" key="7">
    <source>
        <dbReference type="Proteomes" id="UP001611263"/>
    </source>
</evidence>
<protein>
    <submittedName>
        <fullName evidence="6">ABC transporter ATP-binding protein</fullName>
    </submittedName>
</protein>
<reference evidence="6 7" key="1">
    <citation type="submission" date="2024-10" db="EMBL/GenBank/DDBJ databases">
        <title>The Natural Products Discovery Center: Release of the First 8490 Sequenced Strains for Exploring Actinobacteria Biosynthetic Diversity.</title>
        <authorList>
            <person name="Kalkreuter E."/>
            <person name="Kautsar S.A."/>
            <person name="Yang D."/>
            <person name="Bader C.D."/>
            <person name="Teijaro C.N."/>
            <person name="Fluegel L."/>
            <person name="Davis C.M."/>
            <person name="Simpson J.R."/>
            <person name="Lauterbach L."/>
            <person name="Steele A.D."/>
            <person name="Gui C."/>
            <person name="Meng S."/>
            <person name="Li G."/>
            <person name="Viehrig K."/>
            <person name="Ye F."/>
            <person name="Su P."/>
            <person name="Kiefer A.F."/>
            <person name="Nichols A."/>
            <person name="Cepeda A.J."/>
            <person name="Yan W."/>
            <person name="Fan B."/>
            <person name="Jiang Y."/>
            <person name="Adhikari A."/>
            <person name="Zheng C.-J."/>
            <person name="Schuster L."/>
            <person name="Cowan T.M."/>
            <person name="Smanski M.J."/>
            <person name="Chevrette M.G."/>
            <person name="De Carvalho L.P.S."/>
            <person name="Shen B."/>
        </authorList>
    </citation>
    <scope>NUCLEOTIDE SEQUENCE [LARGE SCALE GENOMIC DNA]</scope>
    <source>
        <strain evidence="6 7">NPDC020568</strain>
    </source>
</reference>
<dbReference type="PROSITE" id="PS00211">
    <property type="entry name" value="ABC_TRANSPORTER_1"/>
    <property type="match status" value="2"/>
</dbReference>
<dbReference type="GO" id="GO:0005524">
    <property type="term" value="F:ATP binding"/>
    <property type="evidence" value="ECO:0007669"/>
    <property type="project" value="UniProtKB-KW"/>
</dbReference>
<gene>
    <name evidence="6" type="ORF">ACH4WX_07485</name>
</gene>